<gene>
    <name evidence="1" type="ORF">ENV62_04525</name>
</gene>
<accession>A0A7C3WH62</accession>
<dbReference type="AlphaFoldDB" id="A0A7C3WH62"/>
<name>A0A7C3WH62_9BACT</name>
<dbReference type="EMBL" id="DTHB01000036">
    <property type="protein sequence ID" value="HGB14489.1"/>
    <property type="molecule type" value="Genomic_DNA"/>
</dbReference>
<reference evidence="1" key="1">
    <citation type="journal article" date="2020" name="mSystems">
        <title>Genome- and Community-Level Interaction Insights into Carbon Utilization and Element Cycling Functions of Hydrothermarchaeota in Hydrothermal Sediment.</title>
        <authorList>
            <person name="Zhou Z."/>
            <person name="Liu Y."/>
            <person name="Xu W."/>
            <person name="Pan J."/>
            <person name="Luo Z.H."/>
            <person name="Li M."/>
        </authorList>
    </citation>
    <scope>NUCLEOTIDE SEQUENCE [LARGE SCALE GENOMIC DNA]</scope>
    <source>
        <strain evidence="1">SpSt-776</strain>
    </source>
</reference>
<comment type="caution">
    <text evidence="1">The sequence shown here is derived from an EMBL/GenBank/DDBJ whole genome shotgun (WGS) entry which is preliminary data.</text>
</comment>
<sequence length="174" mass="19712">MDHGNKVVSLKTGERVGNEPLPVISPKRQARIWQVQDLHLGGMRVRDLATYFGVSRKQIYKDLRDAKVLYRAMVKDFDSDTFLGREIGFLEELRRKSMHDYAMAKQEGIKLGFLRLAGEISAKLTSLLQSTGLLTAAPQRIVIEQDPFVDKEFRQRYAALLLEARAKGVPILGL</sequence>
<protein>
    <submittedName>
        <fullName evidence="1">Uncharacterized protein</fullName>
    </submittedName>
</protein>
<evidence type="ECO:0000313" key="1">
    <source>
        <dbReference type="EMBL" id="HGB14489.1"/>
    </source>
</evidence>
<proteinExistence type="predicted"/>
<organism evidence="1">
    <name type="scientific">Desulfobacca acetoxidans</name>
    <dbReference type="NCBI Taxonomy" id="60893"/>
    <lineage>
        <taxon>Bacteria</taxon>
        <taxon>Pseudomonadati</taxon>
        <taxon>Thermodesulfobacteriota</taxon>
        <taxon>Desulfobaccia</taxon>
        <taxon>Desulfobaccales</taxon>
        <taxon>Desulfobaccaceae</taxon>
        <taxon>Desulfobacca</taxon>
    </lineage>
</organism>